<dbReference type="OrthoDB" id="4310518at2"/>
<gene>
    <name evidence="2" type="ORF">EPD65_12990</name>
</gene>
<reference evidence="2 3" key="1">
    <citation type="submission" date="2019-03" db="EMBL/GenBank/DDBJ databases">
        <authorList>
            <person name="Kim M.K.M."/>
        </authorList>
    </citation>
    <scope>NUCLEOTIDE SEQUENCE [LARGE SCALE GENOMIC DNA]</scope>
    <source>
        <strain evidence="2 3">18JY15-6</strain>
    </source>
</reference>
<dbReference type="Proteomes" id="UP000295453">
    <property type="component" value="Unassembled WGS sequence"/>
</dbReference>
<dbReference type="AlphaFoldDB" id="A0A4R1BWR1"/>
<dbReference type="InterPro" id="IPR011335">
    <property type="entry name" value="Restrct_endonuc-II-like"/>
</dbReference>
<proteinExistence type="predicted"/>
<dbReference type="Gene3D" id="3.40.960.10">
    <property type="entry name" value="VSR Endonuclease"/>
    <property type="match status" value="1"/>
</dbReference>
<dbReference type="RefSeq" id="WP_131584811.1">
    <property type="nucleotide sequence ID" value="NZ_SJZJ01000023.1"/>
</dbReference>
<dbReference type="EMBL" id="SJZJ01000023">
    <property type="protein sequence ID" value="TCJ22450.1"/>
    <property type="molecule type" value="Genomic_DNA"/>
</dbReference>
<organism evidence="2 3">
    <name type="scientific">Nocardioides jejuensis</name>
    <dbReference type="NCBI Taxonomy" id="2502782"/>
    <lineage>
        <taxon>Bacteria</taxon>
        <taxon>Bacillati</taxon>
        <taxon>Actinomycetota</taxon>
        <taxon>Actinomycetes</taxon>
        <taxon>Propionibacteriales</taxon>
        <taxon>Nocardioidaceae</taxon>
        <taxon>Nocardioides</taxon>
    </lineage>
</organism>
<keyword evidence="3" id="KW-1185">Reference proteome</keyword>
<protein>
    <submittedName>
        <fullName evidence="2">DUF559 domain-containing protein</fullName>
    </submittedName>
</protein>
<evidence type="ECO:0000313" key="3">
    <source>
        <dbReference type="Proteomes" id="UP000295453"/>
    </source>
</evidence>
<dbReference type="Pfam" id="PF04480">
    <property type="entry name" value="DUF559"/>
    <property type="match status" value="1"/>
</dbReference>
<accession>A0A4R1BWR1</accession>
<dbReference type="InterPro" id="IPR007569">
    <property type="entry name" value="DUF559"/>
</dbReference>
<evidence type="ECO:0000313" key="2">
    <source>
        <dbReference type="EMBL" id="TCJ22450.1"/>
    </source>
</evidence>
<sequence length="286" mass="31629">MLTAYEATVHLGGIAPRGEVVRLTSEKRVRRALERGVLTMLPGRRVAVFPQDRAHRAALSFGGVASHASAALALEWPVLTVPPRPQITVKPGTLWPDDPLEVPELFHRRWGREDHDGWHTTAVRTVLDAARDLAFADALAITDSALRTEALERADLMDAARRVHRDAASRVHLVARHADARAANPFESALRALCIEIGLEVVPQWEIGLDGFTVHADLANPLIGLVIEADSYTHHGADPAAFENDCERYDLLVAAGWRVLRFTYAQVTQRPTWVKQVLRRTIAGQI</sequence>
<comment type="caution">
    <text evidence="2">The sequence shown here is derived from an EMBL/GenBank/DDBJ whole genome shotgun (WGS) entry which is preliminary data.</text>
</comment>
<feature type="domain" description="DUF559" evidence="1">
    <location>
        <begin position="224"/>
        <end position="275"/>
    </location>
</feature>
<evidence type="ECO:0000259" key="1">
    <source>
        <dbReference type="Pfam" id="PF04480"/>
    </source>
</evidence>
<name>A0A4R1BWR1_9ACTN</name>
<dbReference type="SUPFAM" id="SSF52980">
    <property type="entry name" value="Restriction endonuclease-like"/>
    <property type="match status" value="1"/>
</dbReference>